<dbReference type="Proteomes" id="UP000016922">
    <property type="component" value="Unassembled WGS sequence"/>
</dbReference>
<dbReference type="GeneID" id="19462329"/>
<dbReference type="EMBL" id="KE145370">
    <property type="protein sequence ID" value="EPE27359.1"/>
    <property type="molecule type" value="Genomic_DNA"/>
</dbReference>
<dbReference type="RefSeq" id="XP_008086549.1">
    <property type="nucleotide sequence ID" value="XM_008088358.1"/>
</dbReference>
<protein>
    <submittedName>
        <fullName evidence="1">Uncharacterized protein</fullName>
    </submittedName>
</protein>
<organism evidence="1 2">
    <name type="scientific">Glarea lozoyensis (strain ATCC 20868 / MF5171)</name>
    <dbReference type="NCBI Taxonomy" id="1116229"/>
    <lineage>
        <taxon>Eukaryota</taxon>
        <taxon>Fungi</taxon>
        <taxon>Dikarya</taxon>
        <taxon>Ascomycota</taxon>
        <taxon>Pezizomycotina</taxon>
        <taxon>Leotiomycetes</taxon>
        <taxon>Helotiales</taxon>
        <taxon>Helotiaceae</taxon>
        <taxon>Glarea</taxon>
    </lineage>
</organism>
<evidence type="ECO:0000313" key="1">
    <source>
        <dbReference type="EMBL" id="EPE27359.1"/>
    </source>
</evidence>
<keyword evidence="2" id="KW-1185">Reference proteome</keyword>
<accession>S3CQH4</accession>
<dbReference type="OrthoDB" id="3451546at2759"/>
<dbReference type="KEGG" id="glz:GLAREA_03274"/>
<sequence length="328" mass="37940">MFCDDSVDRLRLKTAIEKWNSQNEKRVFTDSFIDKADKKFSQRILLPHLGEPYVPLRVCHKQNEIIRHESALSYTSSRYLKASPWALINQESHQRRHLRPTIFFHGPLAGRSDVEKELPLILREASPNGQPLQSNIRGLCNKADTNMREAIITFGALPIMRWILFQIGFFPENEQKQGIPFDTTELRIEAIRAFIDDNEWVVLWWMVQCVGQNLIVQWYYQTGLLEDPDLLVVRENGRENFKMRLVVLLEACFRLVIDHDVKAGTTWNGGQVRSNTVIGRQLTDVWRGLSSHPLVSPTNAENFEDHCANIHPRNMKGWDGLCDGRPIP</sequence>
<proteinExistence type="predicted"/>
<gene>
    <name evidence="1" type="ORF">GLAREA_03274</name>
</gene>
<reference evidence="1 2" key="1">
    <citation type="journal article" date="2013" name="BMC Genomics">
        <title>Genomics-driven discovery of the pneumocandin biosynthetic gene cluster in the fungus Glarea lozoyensis.</title>
        <authorList>
            <person name="Chen L."/>
            <person name="Yue Q."/>
            <person name="Zhang X."/>
            <person name="Xiang M."/>
            <person name="Wang C."/>
            <person name="Li S."/>
            <person name="Che Y."/>
            <person name="Ortiz-Lopez F.J."/>
            <person name="Bills G.F."/>
            <person name="Liu X."/>
            <person name="An Z."/>
        </authorList>
    </citation>
    <scope>NUCLEOTIDE SEQUENCE [LARGE SCALE GENOMIC DNA]</scope>
    <source>
        <strain evidence="2">ATCC 20868 / MF5171</strain>
    </source>
</reference>
<dbReference type="HOGENOM" id="CLU_847442_0_0_1"/>
<dbReference type="AlphaFoldDB" id="S3CQH4"/>
<name>S3CQH4_GLAL2</name>
<evidence type="ECO:0000313" key="2">
    <source>
        <dbReference type="Proteomes" id="UP000016922"/>
    </source>
</evidence>